<dbReference type="OrthoDB" id="8952129at2759"/>
<gene>
    <name evidence="2" type="ORF">NHX12_011108</name>
</gene>
<name>A0A9Q0DFP8_9TELE</name>
<dbReference type="EMBL" id="JANIIK010000116">
    <property type="protein sequence ID" value="KAJ3587511.1"/>
    <property type="molecule type" value="Genomic_DNA"/>
</dbReference>
<feature type="compositionally biased region" description="Basic and acidic residues" evidence="1">
    <location>
        <begin position="307"/>
        <end position="333"/>
    </location>
</feature>
<feature type="region of interest" description="Disordered" evidence="1">
    <location>
        <begin position="163"/>
        <end position="210"/>
    </location>
</feature>
<feature type="compositionally biased region" description="Polar residues" evidence="1">
    <location>
        <begin position="250"/>
        <end position="263"/>
    </location>
</feature>
<organism evidence="2 3">
    <name type="scientific">Muraenolepis orangiensis</name>
    <name type="common">Patagonian moray cod</name>
    <dbReference type="NCBI Taxonomy" id="630683"/>
    <lineage>
        <taxon>Eukaryota</taxon>
        <taxon>Metazoa</taxon>
        <taxon>Chordata</taxon>
        <taxon>Craniata</taxon>
        <taxon>Vertebrata</taxon>
        <taxon>Euteleostomi</taxon>
        <taxon>Actinopterygii</taxon>
        <taxon>Neopterygii</taxon>
        <taxon>Teleostei</taxon>
        <taxon>Neoteleostei</taxon>
        <taxon>Acanthomorphata</taxon>
        <taxon>Zeiogadaria</taxon>
        <taxon>Gadariae</taxon>
        <taxon>Gadiformes</taxon>
        <taxon>Muraenolepidoidei</taxon>
        <taxon>Muraenolepididae</taxon>
        <taxon>Muraenolepis</taxon>
    </lineage>
</organism>
<feature type="compositionally biased region" description="Acidic residues" evidence="1">
    <location>
        <begin position="403"/>
        <end position="419"/>
    </location>
</feature>
<feature type="region of interest" description="Disordered" evidence="1">
    <location>
        <begin position="1"/>
        <end position="33"/>
    </location>
</feature>
<evidence type="ECO:0000313" key="2">
    <source>
        <dbReference type="EMBL" id="KAJ3587511.1"/>
    </source>
</evidence>
<feature type="compositionally biased region" description="Polar residues" evidence="1">
    <location>
        <begin position="422"/>
        <end position="432"/>
    </location>
</feature>
<feature type="region of interest" description="Disordered" evidence="1">
    <location>
        <begin position="239"/>
        <end position="529"/>
    </location>
</feature>
<feature type="compositionally biased region" description="Polar residues" evidence="1">
    <location>
        <begin position="181"/>
        <end position="198"/>
    </location>
</feature>
<feature type="compositionally biased region" description="Polar residues" evidence="1">
    <location>
        <begin position="288"/>
        <end position="299"/>
    </location>
</feature>
<proteinExistence type="predicted"/>
<evidence type="ECO:0000256" key="1">
    <source>
        <dbReference type="SAM" id="MobiDB-lite"/>
    </source>
</evidence>
<sequence>MTACRHAALKENLPSPWRDKETRERPTMDREEALRKSENRRMDLQGHIVNLQRDRHLRAVRLERRWQELAEREGRARRNNQQLLLHFQRAQDTLGDMLEYEMYLQENSPRWHQQLKDTTRAAHNKRMEECLKDSLKRREEEQAASEHRYSSLYPNWALENPRWPQRAASGPGPPATPSSPWLTQPGNLSQVHHQTSPQRGPPPWDAPRTHWSPAWAKAVARSAGTSSADSEVIRTTSATRGKITTKGKESSVSLETESDSTSRCGGLSVQEHGAQKKTRRDLDRPGSRTENSCTTLRVKSQSEVEESSSHMTEDEDHADQSERSRTERGHQEEDSGSVSPKSQRGQAEATGRVGEKPDEVQEDPGETDGDDEHADEDTSSENEEHRLTEEGGDEEESPKVEDDGREEESSDASGEEEGQEQPGASDSESAAVSQDEAEEQKAEELQAEIEDEELEEEKEEVEEEKEEVASGGVDIEKARQGSQARESEDSDSDDIIISPQEHRLSDSDDDEDEDLERLLAPQEETQRKQ</sequence>
<feature type="compositionally biased region" description="Acidic residues" evidence="1">
    <location>
        <begin position="445"/>
        <end position="466"/>
    </location>
</feature>
<dbReference type="AlphaFoldDB" id="A0A9Q0DFP8"/>
<comment type="caution">
    <text evidence="2">The sequence shown here is derived from an EMBL/GenBank/DDBJ whole genome shotgun (WGS) entry which is preliminary data.</text>
</comment>
<reference evidence="2" key="1">
    <citation type="submission" date="2022-07" db="EMBL/GenBank/DDBJ databases">
        <title>Chromosome-level genome of Muraenolepis orangiensis.</title>
        <authorList>
            <person name="Kim J."/>
        </authorList>
    </citation>
    <scope>NUCLEOTIDE SEQUENCE</scope>
    <source>
        <strain evidence="2">KU_S4_2022</strain>
        <tissue evidence="2">Muscle</tissue>
    </source>
</reference>
<dbReference type="Proteomes" id="UP001148018">
    <property type="component" value="Unassembled WGS sequence"/>
</dbReference>
<feature type="compositionally biased region" description="Acidic residues" evidence="1">
    <location>
        <begin position="360"/>
        <end position="381"/>
    </location>
</feature>
<accession>A0A9Q0DFP8</accession>
<evidence type="ECO:0000313" key="3">
    <source>
        <dbReference type="Proteomes" id="UP001148018"/>
    </source>
</evidence>
<feature type="compositionally biased region" description="Basic and acidic residues" evidence="1">
    <location>
        <begin position="17"/>
        <end position="33"/>
    </location>
</feature>
<protein>
    <submittedName>
        <fullName evidence="2">Uncharacterized protein</fullName>
    </submittedName>
</protein>
<keyword evidence="3" id="KW-1185">Reference proteome</keyword>
<feature type="compositionally biased region" description="Polar residues" evidence="1">
    <location>
        <begin position="336"/>
        <end position="345"/>
    </location>
</feature>